<reference evidence="1" key="1">
    <citation type="submission" date="2019-08" db="EMBL/GenBank/DDBJ databases">
        <title>The genome of the North American firefly Photinus pyralis.</title>
        <authorList>
            <consortium name="Photinus pyralis genome working group"/>
            <person name="Fallon T.R."/>
            <person name="Sander Lower S.E."/>
            <person name="Weng J.-K."/>
        </authorList>
    </citation>
    <scope>NUCLEOTIDE SEQUENCE</scope>
    <source>
        <strain evidence="1">TRF0915ILg1</strain>
        <tissue evidence="1">Whole body</tissue>
    </source>
</reference>
<evidence type="ECO:0000313" key="2">
    <source>
        <dbReference type="Proteomes" id="UP000801492"/>
    </source>
</evidence>
<dbReference type="Proteomes" id="UP000801492">
    <property type="component" value="Unassembled WGS sequence"/>
</dbReference>
<evidence type="ECO:0000313" key="1">
    <source>
        <dbReference type="EMBL" id="KAF2901533.1"/>
    </source>
</evidence>
<accession>A0A8K0DE23</accession>
<keyword evidence="2" id="KW-1185">Reference proteome</keyword>
<dbReference type="EMBL" id="VTPC01001564">
    <property type="protein sequence ID" value="KAF2901533.1"/>
    <property type="molecule type" value="Genomic_DNA"/>
</dbReference>
<organism evidence="1 2">
    <name type="scientific">Ignelater luminosus</name>
    <name type="common">Cucubano</name>
    <name type="synonym">Pyrophorus luminosus</name>
    <dbReference type="NCBI Taxonomy" id="2038154"/>
    <lineage>
        <taxon>Eukaryota</taxon>
        <taxon>Metazoa</taxon>
        <taxon>Ecdysozoa</taxon>
        <taxon>Arthropoda</taxon>
        <taxon>Hexapoda</taxon>
        <taxon>Insecta</taxon>
        <taxon>Pterygota</taxon>
        <taxon>Neoptera</taxon>
        <taxon>Endopterygota</taxon>
        <taxon>Coleoptera</taxon>
        <taxon>Polyphaga</taxon>
        <taxon>Elateriformia</taxon>
        <taxon>Elateroidea</taxon>
        <taxon>Elateridae</taxon>
        <taxon>Agrypninae</taxon>
        <taxon>Pyrophorini</taxon>
        <taxon>Ignelater</taxon>
    </lineage>
</organism>
<proteinExistence type="predicted"/>
<name>A0A8K0DE23_IGNLU</name>
<comment type="caution">
    <text evidence="1">The sequence shown here is derived from an EMBL/GenBank/DDBJ whole genome shotgun (WGS) entry which is preliminary data.</text>
</comment>
<gene>
    <name evidence="1" type="ORF">ILUMI_04654</name>
</gene>
<dbReference type="AlphaFoldDB" id="A0A8K0DE23"/>
<protein>
    <submittedName>
        <fullName evidence="1">Uncharacterized protein</fullName>
    </submittedName>
</protein>
<dbReference type="OrthoDB" id="6738117at2759"/>
<sequence>MEYKTVICVDTSGSTYGNIQYYNKIKSILNLTNEKLIISWNQTAKITESEEFDSSGGTYPQTFLNIIKDFNYEYNLIVTTDGLISDSELTKCREIISSSNILSQIKSFKIYFIGTLHHMNLKISSLFNQVEQKEIIINEDEAIQVLNIDLNYLTLSDFQNEKNLIASVLSLIQLYPHKKQEFRAQICQASNRLIAQLATKMSIAQFYETNDIDGCVEFVKKFDNCNKKQLQQSVSKILTIFDSQDDYSLSHLANTIECKEQEIETDGGNDNDDDDVIADGDFICDILYVKCNLPCILIKFFEDVGSENIDKYSVIPDKLSKKISENPFLILNHDEIIKKIIRRVDHQIIDLQAYNKLENKSVNPFTRQDVKGAFIFHNDAVDYNLLFKNNNRALSFMFGENNKLPGNKAIWNVLFLYILIKHHPVWKEYETKLKEEIKYIFENIKTFITFTPLLNPSIIENLGVCLWYTCLVSPRAFENTSSNVLRFMEGSEKLLEFSSYISGKKFEDIINKIKIWNLWKYFVRNKVNKYLKVEVLSQIQNHEMINNSVVLFSGRSNCNKNQSECECKQYDVKGNVAIKLYNILEKKLQPKLYDDIDFDAIYKEDNELLYKTIEINPKDELLLEHITICLTTCKPTVICPVTGKHWKECAGEYDVKKESYLRLFKTFCSKKMKYPNDENELLEFHSNRINSDLNDLIIYPVNAKQIFKRVMDKYTDIMKRYSIEEYVKISNENCDEKTRIELEKTCNKCFETSHK</sequence>